<feature type="DNA-binding region" description="H-T-H motif" evidence="5">
    <location>
        <begin position="36"/>
        <end position="55"/>
    </location>
</feature>
<reference evidence="7 8" key="1">
    <citation type="submission" date="2023-10" db="EMBL/GenBank/DDBJ databases">
        <title>Characterization of rhizosphere-enriched actinobacteria from wheat plants lab-grown on chernevaya soil.</title>
        <authorList>
            <person name="Tikhonova E.N."/>
            <person name="Konopkin A."/>
            <person name="Kravchenko I.K."/>
        </authorList>
    </citation>
    <scope>NUCLEOTIDE SEQUENCE [LARGE SCALE GENOMIC DNA]</scope>
    <source>
        <strain evidence="7 8">RR29</strain>
    </source>
</reference>
<keyword evidence="8" id="KW-1185">Reference proteome</keyword>
<sequence length="217" mass="24252">MTKTPGAATTKVGITLDRVVEAAFVVLQRDGIAKLSARAVAAELNVRMNTVMWHIRTKDRLLGLMAESIMGEVDLENLPGDWREQVAELLRRLRRAMLGHRDGALLVAGTFPVEPNTLAFSERVVTVLFEGCPTRKSAAWTSWSLFYFTLGLVQEEQATPAELHDRLRESVDERCFPGLHSVLEDYVSIDYSERFDFGIEQILQSAPTTKPRPHAAS</sequence>
<dbReference type="PROSITE" id="PS50977">
    <property type="entry name" value="HTH_TETR_2"/>
    <property type="match status" value="1"/>
</dbReference>
<proteinExistence type="predicted"/>
<protein>
    <submittedName>
        <fullName evidence="7">TetR/AcrR family transcriptional regulator C-terminal domain-containing protein</fullName>
    </submittedName>
</protein>
<dbReference type="InterPro" id="IPR003012">
    <property type="entry name" value="Tet_transcr_reg_TetR"/>
</dbReference>
<dbReference type="RefSeq" id="WP_019056848.1">
    <property type="nucleotide sequence ID" value="NZ_JAPEMW010000003.1"/>
</dbReference>
<comment type="caution">
    <text evidence="7">The sequence shown here is derived from an EMBL/GenBank/DDBJ whole genome shotgun (WGS) entry which is preliminary data.</text>
</comment>
<dbReference type="EMBL" id="JAWMAJ010000021">
    <property type="protein sequence ID" value="MDV7216037.1"/>
    <property type="molecule type" value="Genomic_DNA"/>
</dbReference>
<dbReference type="Gene3D" id="1.10.357.10">
    <property type="entry name" value="Tetracycline Repressor, domain 2"/>
    <property type="match status" value="1"/>
</dbReference>
<gene>
    <name evidence="7" type="ORF">R5A26_08730</name>
</gene>
<evidence type="ECO:0000256" key="3">
    <source>
        <dbReference type="ARBA" id="ARBA00023125"/>
    </source>
</evidence>
<accession>A0ABU4F625</accession>
<name>A0ABU4F625_9ACTN</name>
<evidence type="ECO:0000259" key="6">
    <source>
        <dbReference type="PROSITE" id="PS50977"/>
    </source>
</evidence>
<feature type="domain" description="HTH tetR-type" evidence="6">
    <location>
        <begin position="13"/>
        <end position="73"/>
    </location>
</feature>
<evidence type="ECO:0000256" key="2">
    <source>
        <dbReference type="ARBA" id="ARBA00023015"/>
    </source>
</evidence>
<evidence type="ECO:0000256" key="5">
    <source>
        <dbReference type="PROSITE-ProRule" id="PRU00335"/>
    </source>
</evidence>
<dbReference type="Proteomes" id="UP001187346">
    <property type="component" value="Unassembled WGS sequence"/>
</dbReference>
<evidence type="ECO:0000256" key="4">
    <source>
        <dbReference type="ARBA" id="ARBA00023163"/>
    </source>
</evidence>
<keyword evidence="2" id="KW-0805">Transcription regulation</keyword>
<evidence type="ECO:0000313" key="8">
    <source>
        <dbReference type="Proteomes" id="UP001187346"/>
    </source>
</evidence>
<dbReference type="InterPro" id="IPR009057">
    <property type="entry name" value="Homeodomain-like_sf"/>
</dbReference>
<dbReference type="Pfam" id="PF02909">
    <property type="entry name" value="TetR_C_1"/>
    <property type="match status" value="1"/>
</dbReference>
<keyword evidence="3 5" id="KW-0238">DNA-binding</keyword>
<organism evidence="7 8">
    <name type="scientific">Streptomyces prunicolor</name>
    <dbReference type="NCBI Taxonomy" id="67348"/>
    <lineage>
        <taxon>Bacteria</taxon>
        <taxon>Bacillati</taxon>
        <taxon>Actinomycetota</taxon>
        <taxon>Actinomycetes</taxon>
        <taxon>Kitasatosporales</taxon>
        <taxon>Streptomycetaceae</taxon>
        <taxon>Streptomyces</taxon>
    </lineage>
</organism>
<dbReference type="SUPFAM" id="SSF46689">
    <property type="entry name" value="Homeodomain-like"/>
    <property type="match status" value="1"/>
</dbReference>
<dbReference type="Gene3D" id="1.10.10.60">
    <property type="entry name" value="Homeodomain-like"/>
    <property type="match status" value="1"/>
</dbReference>
<evidence type="ECO:0000256" key="1">
    <source>
        <dbReference type="ARBA" id="ARBA00022491"/>
    </source>
</evidence>
<dbReference type="InterPro" id="IPR001647">
    <property type="entry name" value="HTH_TetR"/>
</dbReference>
<keyword evidence="4" id="KW-0804">Transcription</keyword>
<dbReference type="InterPro" id="IPR036271">
    <property type="entry name" value="Tet_transcr_reg_TetR-rel_C_sf"/>
</dbReference>
<evidence type="ECO:0000313" key="7">
    <source>
        <dbReference type="EMBL" id="MDV7216037.1"/>
    </source>
</evidence>
<dbReference type="PRINTS" id="PR00400">
    <property type="entry name" value="TETREPRESSOR"/>
</dbReference>
<keyword evidence="1" id="KW-0678">Repressor</keyword>
<dbReference type="InterPro" id="IPR004111">
    <property type="entry name" value="Repressor_TetR_C"/>
</dbReference>
<dbReference type="SUPFAM" id="SSF48498">
    <property type="entry name" value="Tetracyclin repressor-like, C-terminal domain"/>
    <property type="match status" value="1"/>
</dbReference>